<dbReference type="WBParaSite" id="HPBE_0000469201-mRNA-1">
    <property type="protein sequence ID" value="HPBE_0000469201-mRNA-1"/>
    <property type="gene ID" value="HPBE_0000469201"/>
</dbReference>
<protein>
    <submittedName>
        <fullName evidence="1 3">Uncharacterized protein</fullName>
    </submittedName>
</protein>
<evidence type="ECO:0000313" key="2">
    <source>
        <dbReference type="Proteomes" id="UP000050761"/>
    </source>
</evidence>
<proteinExistence type="predicted"/>
<evidence type="ECO:0000313" key="3">
    <source>
        <dbReference type="WBParaSite" id="HPBE_0000469201-mRNA-1"/>
    </source>
</evidence>
<reference evidence="1 2" key="1">
    <citation type="submission" date="2018-11" db="EMBL/GenBank/DDBJ databases">
        <authorList>
            <consortium name="Pathogen Informatics"/>
        </authorList>
    </citation>
    <scope>NUCLEOTIDE SEQUENCE [LARGE SCALE GENOMIC DNA]</scope>
</reference>
<organism evidence="2 3">
    <name type="scientific">Heligmosomoides polygyrus</name>
    <name type="common">Parasitic roundworm</name>
    <dbReference type="NCBI Taxonomy" id="6339"/>
    <lineage>
        <taxon>Eukaryota</taxon>
        <taxon>Metazoa</taxon>
        <taxon>Ecdysozoa</taxon>
        <taxon>Nematoda</taxon>
        <taxon>Chromadorea</taxon>
        <taxon>Rhabditida</taxon>
        <taxon>Rhabditina</taxon>
        <taxon>Rhabditomorpha</taxon>
        <taxon>Strongyloidea</taxon>
        <taxon>Heligmosomidae</taxon>
        <taxon>Heligmosomoides</taxon>
    </lineage>
</organism>
<keyword evidence="2" id="KW-1185">Reference proteome</keyword>
<gene>
    <name evidence="1" type="ORF">HPBE_LOCUS4693</name>
</gene>
<sequence length="96" mass="10653">MLDLLFCLHGNGHMLLQEKFLPVSVSLLPTSFRQHSDLHELPRQRTDFQRDTVASVAAVCPPDALLLSPETIRRPSAPRYPPGRRAAAAFPEIPAV</sequence>
<dbReference type="Proteomes" id="UP000050761">
    <property type="component" value="Unassembled WGS sequence"/>
</dbReference>
<accession>A0A183FEA7</accession>
<name>A0A183FEA7_HELPZ</name>
<dbReference type="EMBL" id="UZAH01025351">
    <property type="protein sequence ID" value="VDO62116.1"/>
    <property type="molecule type" value="Genomic_DNA"/>
</dbReference>
<reference evidence="3" key="2">
    <citation type="submission" date="2019-09" db="UniProtKB">
        <authorList>
            <consortium name="WormBaseParasite"/>
        </authorList>
    </citation>
    <scope>IDENTIFICATION</scope>
</reference>
<evidence type="ECO:0000313" key="1">
    <source>
        <dbReference type="EMBL" id="VDO62116.1"/>
    </source>
</evidence>
<dbReference type="AlphaFoldDB" id="A0A183FEA7"/>
<accession>A0A3P7WMX8</accession>